<evidence type="ECO:0000313" key="1">
    <source>
        <dbReference type="EMBL" id="KNC74046.1"/>
    </source>
</evidence>
<evidence type="ECO:0000313" key="2">
    <source>
        <dbReference type="Proteomes" id="UP000054560"/>
    </source>
</evidence>
<dbReference type="RefSeq" id="XP_014147948.1">
    <property type="nucleotide sequence ID" value="XM_014292473.1"/>
</dbReference>
<organism evidence="1 2">
    <name type="scientific">Sphaeroforma arctica JP610</name>
    <dbReference type="NCBI Taxonomy" id="667725"/>
    <lineage>
        <taxon>Eukaryota</taxon>
        <taxon>Ichthyosporea</taxon>
        <taxon>Ichthyophonida</taxon>
        <taxon>Sphaeroforma</taxon>
    </lineage>
</organism>
<dbReference type="InterPro" id="IPR011989">
    <property type="entry name" value="ARM-like"/>
</dbReference>
<dbReference type="AlphaFoldDB" id="A0A0L0FC42"/>
<accession>A0A0L0FC42</accession>
<dbReference type="Gene3D" id="1.25.10.10">
    <property type="entry name" value="Leucine-rich Repeat Variant"/>
    <property type="match status" value="1"/>
</dbReference>
<dbReference type="Proteomes" id="UP000054560">
    <property type="component" value="Unassembled WGS sequence"/>
</dbReference>
<gene>
    <name evidence="1" type="ORF">SARC_13396</name>
</gene>
<name>A0A0L0FC42_9EUKA</name>
<reference evidence="1 2" key="1">
    <citation type="submission" date="2011-02" db="EMBL/GenBank/DDBJ databases">
        <title>The Genome Sequence of Sphaeroforma arctica JP610.</title>
        <authorList>
            <consortium name="The Broad Institute Genome Sequencing Platform"/>
            <person name="Russ C."/>
            <person name="Cuomo C."/>
            <person name="Young S.K."/>
            <person name="Zeng Q."/>
            <person name="Gargeya S."/>
            <person name="Alvarado L."/>
            <person name="Berlin A."/>
            <person name="Chapman S.B."/>
            <person name="Chen Z."/>
            <person name="Freedman E."/>
            <person name="Gellesch M."/>
            <person name="Goldberg J."/>
            <person name="Griggs A."/>
            <person name="Gujja S."/>
            <person name="Heilman E."/>
            <person name="Heiman D."/>
            <person name="Howarth C."/>
            <person name="Mehta T."/>
            <person name="Neiman D."/>
            <person name="Pearson M."/>
            <person name="Roberts A."/>
            <person name="Saif S."/>
            <person name="Shea T."/>
            <person name="Shenoy N."/>
            <person name="Sisk P."/>
            <person name="Stolte C."/>
            <person name="Sykes S."/>
            <person name="White J."/>
            <person name="Yandava C."/>
            <person name="Burger G."/>
            <person name="Gray M.W."/>
            <person name="Holland P.W.H."/>
            <person name="King N."/>
            <person name="Lang F.B.F."/>
            <person name="Roger A.J."/>
            <person name="Ruiz-Trillo I."/>
            <person name="Haas B."/>
            <person name="Nusbaum C."/>
            <person name="Birren B."/>
        </authorList>
    </citation>
    <scope>NUCLEOTIDE SEQUENCE [LARGE SCALE GENOMIC DNA]</scope>
    <source>
        <strain evidence="1 2">JP610</strain>
    </source>
</reference>
<dbReference type="EMBL" id="KQ244830">
    <property type="protein sequence ID" value="KNC74046.1"/>
    <property type="molecule type" value="Genomic_DNA"/>
</dbReference>
<proteinExistence type="predicted"/>
<protein>
    <submittedName>
        <fullName evidence="1">Uncharacterized protein</fullName>
    </submittedName>
</protein>
<sequence length="59" mass="6599">MNMLSDYWNSIPAPEEHSGADTVAKLCDRVASSTLLEDRRDSVRALKAMAQDYQLEVSL</sequence>
<dbReference type="STRING" id="667725.A0A0L0FC42"/>
<dbReference type="GeneID" id="25913900"/>
<dbReference type="OrthoDB" id="198977at2759"/>
<keyword evidence="2" id="KW-1185">Reference proteome</keyword>
<dbReference type="eggNOG" id="KOG0946">
    <property type="taxonomic scope" value="Eukaryota"/>
</dbReference>